<dbReference type="Gene3D" id="3.20.20.370">
    <property type="entry name" value="Glycoside hydrolase/deacetylase"/>
    <property type="match status" value="1"/>
</dbReference>
<reference evidence="3 4" key="1">
    <citation type="submission" date="2023-04" db="EMBL/GenBank/DDBJ databases">
        <title>A. sendaiensis sub sp. chiapanensis a novel subspecie with specific adaptation in bacterial cell wall isolated from an active volcano.</title>
        <authorList>
            <person name="Alvarez Gutierrez P.E."/>
            <person name="Ortiz Cortes L.Y."/>
        </authorList>
    </citation>
    <scope>NUCLEOTIDE SEQUENCE [LARGE SCALE GENOMIC DNA]</scope>
    <source>
        <strain evidence="3 4">PA2</strain>
    </source>
</reference>
<dbReference type="CDD" id="cd10950">
    <property type="entry name" value="CE4_BsYlxY_like"/>
    <property type="match status" value="1"/>
</dbReference>
<dbReference type="PROSITE" id="PS51677">
    <property type="entry name" value="NODB"/>
    <property type="match status" value="1"/>
</dbReference>
<dbReference type="InterPro" id="IPR050248">
    <property type="entry name" value="Polysacc_deacetylase_ArnD"/>
</dbReference>
<dbReference type="EMBL" id="JASGCB010000003">
    <property type="protein sequence ID" value="MDI9259115.1"/>
    <property type="molecule type" value="Genomic_DNA"/>
</dbReference>
<accession>A0ABT6XVK6</accession>
<dbReference type="PANTHER" id="PTHR10587">
    <property type="entry name" value="GLYCOSYL TRANSFERASE-RELATED"/>
    <property type="match status" value="1"/>
</dbReference>
<proteinExistence type="predicted"/>
<dbReference type="RefSeq" id="WP_283202695.1">
    <property type="nucleotide sequence ID" value="NZ_JASGCB010000003.1"/>
</dbReference>
<comment type="caution">
    <text evidence="3">The sequence shown here is derived from an EMBL/GenBank/DDBJ whole genome shotgun (WGS) entry which is preliminary data.</text>
</comment>
<dbReference type="SUPFAM" id="SSF88713">
    <property type="entry name" value="Glycoside hydrolase/deacetylase"/>
    <property type="match status" value="1"/>
</dbReference>
<dbReference type="Proteomes" id="UP001529245">
    <property type="component" value="Unassembled WGS sequence"/>
</dbReference>
<sequence length="373" mass="40488">MKPRPAVLGLGAGLCAWLLGGMLWMRADGSPQSVPSPSVGVWEEVNRAWASPPVDARRDRVWHNVPGLSGFVLDAAASARETARFHDGALHLVWKMVPPEVRLRDLPPDVIYRGPQAEKSVALMVNVSWGEAYVPKMLEILRNAHVRATFFVDGAWARKFPHLVRAMAQDGHAVESHGYGHPDFRRLNDAKLAAQLDETNRVLAAITGRAPRLIAPPAGSYDARLAPLAKSRGMYAILWTADTIDWKNPPPAAVVERVQRGAEPGALVLMHPTASTVEALPAIIRWLEARGYRLKTVEDVIDERPAAAPPATLAREPLRSARRAPHDGANSDVGGHAVDIPNDIAKRHSRGGGRDVLHPLGELGDLGGDRISL</sequence>
<evidence type="ECO:0000259" key="2">
    <source>
        <dbReference type="PROSITE" id="PS51677"/>
    </source>
</evidence>
<evidence type="ECO:0000313" key="3">
    <source>
        <dbReference type="EMBL" id="MDI9259115.1"/>
    </source>
</evidence>
<gene>
    <name evidence="3" type="ORF">QID03_02850</name>
</gene>
<protein>
    <submittedName>
        <fullName evidence="3">Polysaccharide deacetylase family protein</fullName>
    </submittedName>
</protein>
<dbReference type="InterPro" id="IPR002509">
    <property type="entry name" value="NODB_dom"/>
</dbReference>
<name>A0ABT6XVK6_ALISE</name>
<dbReference type="Pfam" id="PF01522">
    <property type="entry name" value="Polysacc_deac_1"/>
    <property type="match status" value="1"/>
</dbReference>
<dbReference type="PANTHER" id="PTHR10587:SF80">
    <property type="entry name" value="CHITOOLIGOSACCHARIDE DEACETYLASE"/>
    <property type="match status" value="1"/>
</dbReference>
<evidence type="ECO:0000256" key="1">
    <source>
        <dbReference type="SAM" id="MobiDB-lite"/>
    </source>
</evidence>
<dbReference type="InterPro" id="IPR011330">
    <property type="entry name" value="Glyco_hydro/deAcase_b/a-brl"/>
</dbReference>
<keyword evidence="4" id="KW-1185">Reference proteome</keyword>
<feature type="domain" description="NodB homology" evidence="2">
    <location>
        <begin position="119"/>
        <end position="295"/>
    </location>
</feature>
<organism evidence="3 4">
    <name type="scientific">Alicyclobacillus sendaiensis PA2</name>
    <dbReference type="NCBI Taxonomy" id="3029425"/>
    <lineage>
        <taxon>Bacteria</taxon>
        <taxon>Bacillati</taxon>
        <taxon>Bacillota</taxon>
        <taxon>Bacilli</taxon>
        <taxon>Bacillales</taxon>
        <taxon>Alicyclobacillaceae</taxon>
        <taxon>Alicyclobacillus</taxon>
    </lineage>
</organism>
<evidence type="ECO:0000313" key="4">
    <source>
        <dbReference type="Proteomes" id="UP001529245"/>
    </source>
</evidence>
<feature type="region of interest" description="Disordered" evidence="1">
    <location>
        <begin position="308"/>
        <end position="361"/>
    </location>
</feature>